<dbReference type="GO" id="GO:0005656">
    <property type="term" value="C:nuclear pre-replicative complex"/>
    <property type="evidence" value="ECO:0007669"/>
    <property type="project" value="TreeGrafter"/>
</dbReference>
<evidence type="ECO:0000256" key="1">
    <source>
        <dbReference type="ARBA" id="ARBA00002355"/>
    </source>
</evidence>
<evidence type="ECO:0000313" key="8">
    <source>
        <dbReference type="Proteomes" id="UP001412239"/>
    </source>
</evidence>
<dbReference type="Pfam" id="PF00400">
    <property type="entry name" value="WD40"/>
    <property type="match status" value="2"/>
</dbReference>
<dbReference type="SMART" id="SM00320">
    <property type="entry name" value="WD40"/>
    <property type="match status" value="6"/>
</dbReference>
<keyword evidence="4" id="KW-0677">Repeat</keyword>
<feature type="repeat" description="WD" evidence="5">
    <location>
        <begin position="122"/>
        <end position="155"/>
    </location>
</feature>
<dbReference type="SUPFAM" id="SSF50978">
    <property type="entry name" value="WD40 repeat-like"/>
    <property type="match status" value="1"/>
</dbReference>
<evidence type="ECO:0000256" key="2">
    <source>
        <dbReference type="ARBA" id="ARBA00010143"/>
    </source>
</evidence>
<dbReference type="Gene3D" id="2.130.10.10">
    <property type="entry name" value="YVTN repeat-like/Quinoprotein amine dehydrogenase"/>
    <property type="match status" value="2"/>
</dbReference>
<organism evidence="7 8">
    <name type="scientific">Tuber aestivum</name>
    <name type="common">summer truffle</name>
    <dbReference type="NCBI Taxonomy" id="59557"/>
    <lineage>
        <taxon>Eukaryota</taxon>
        <taxon>Fungi</taxon>
        <taxon>Dikarya</taxon>
        <taxon>Ascomycota</taxon>
        <taxon>Pezizomycotina</taxon>
        <taxon>Pezizomycetes</taxon>
        <taxon>Pezizales</taxon>
        <taxon>Tuberaceae</taxon>
        <taxon>Tuber</taxon>
    </lineage>
</organism>
<reference evidence="7" key="1">
    <citation type="submission" date="2015-10" db="EMBL/GenBank/DDBJ databases">
        <authorList>
            <person name="Regsiter A."/>
            <person name="william w."/>
        </authorList>
    </citation>
    <scope>NUCLEOTIDE SEQUENCE</scope>
    <source>
        <strain evidence="7">Montdore</strain>
    </source>
</reference>
<dbReference type="InterPro" id="IPR001680">
    <property type="entry name" value="WD40_rpt"/>
</dbReference>
<proteinExistence type="inferred from homology"/>
<comment type="similarity">
    <text evidence="2 6">Belongs to the WD repeat IPI3/WDR18 family.</text>
</comment>
<evidence type="ECO:0000313" key="7">
    <source>
        <dbReference type="EMBL" id="CUS13348.1"/>
    </source>
</evidence>
<keyword evidence="6" id="KW-0539">Nucleus</keyword>
<gene>
    <name evidence="7" type="ORF">GSTUAT00002587001</name>
</gene>
<feature type="repeat" description="WD" evidence="5">
    <location>
        <begin position="172"/>
        <end position="218"/>
    </location>
</feature>
<evidence type="ECO:0000256" key="3">
    <source>
        <dbReference type="ARBA" id="ARBA00022574"/>
    </source>
</evidence>
<dbReference type="InterPro" id="IPR015943">
    <property type="entry name" value="WD40/YVTN_repeat-like_dom_sf"/>
</dbReference>
<dbReference type="GO" id="GO:0006364">
    <property type="term" value="P:rRNA processing"/>
    <property type="evidence" value="ECO:0007669"/>
    <property type="project" value="UniProtKB-UniRule"/>
</dbReference>
<comment type="subunit">
    <text evidence="6">Component of the RIX1 complex, composed of IPI1, RIX1/IPI2 and IPI3 in a 1:2:2 stoichiometry. The complex interacts (via RIX1) with MDN1 (via its hexameric AAA ATPase ring) and the pre-60S ribosome particles.</text>
</comment>
<dbReference type="Proteomes" id="UP001412239">
    <property type="component" value="Unassembled WGS sequence"/>
</dbReference>
<comment type="function">
    <text evidence="1 6">Component of the RIX1 complex required for processing of ITS2 sequences from 35S pre-rRNA.</text>
</comment>
<dbReference type="PANTHER" id="PTHR18763:SF0">
    <property type="entry name" value="WD REPEAT-CONTAINING PROTEIN 18"/>
    <property type="match status" value="1"/>
</dbReference>
<protein>
    <recommendedName>
        <fullName evidence="6">Pre-rRNA-processing protein IPI3</fullName>
    </recommendedName>
</protein>
<evidence type="ECO:0000256" key="5">
    <source>
        <dbReference type="PROSITE-ProRule" id="PRU00221"/>
    </source>
</evidence>
<name>A0A292Q398_9PEZI</name>
<accession>A0A292Q398</accession>
<keyword evidence="8" id="KW-1185">Reference proteome</keyword>
<sequence>MLNEQVVISTFRPTPDTSSTATVEPAIAIYDLHTYSQIAVFKRSTTAKNCLAVTDSHLFAAQSDKAVVNIYSREKGNLETTVPFKERFTVLEAGSKEIVAGGTEDGRLMLWETATGRYISTQQAHLQKVTSIVFDCSSNFVITGSADSNVYVWSIPALLDIRTGERSPLHILDRHTREITALATGRAAAGGPSDILLTASRDQSVAAWDFHTGTHLRTYIFSSIPTCLATDPVDRAFYAGLEDGGIQCVDFFNPTGGVDDTASNPLFTTGFRDIPVTLPEKRWIASGTGGIITALDVVFEGNYVVSGNENGDVCVWDVATGHMFRSLVKFKASIASLKILPPTGFMPVHPEISEQKHQQTNISKPRYDAIASSSTPDLCGYAASTKLLTPSLPGVVTSPLASTPVNLSSSFSPESDLRTLQQQADEMAAYRPTLAPKHKTEALEAELRILYEQYDRLATLHNMTWEGIVKESLE</sequence>
<keyword evidence="6" id="KW-0698">rRNA processing</keyword>
<keyword evidence="3 5" id="KW-0853">WD repeat</keyword>
<dbReference type="AlphaFoldDB" id="A0A292Q398"/>
<evidence type="ECO:0000256" key="4">
    <source>
        <dbReference type="ARBA" id="ARBA00022737"/>
    </source>
</evidence>
<evidence type="ECO:0000256" key="6">
    <source>
        <dbReference type="RuleBase" id="RU369067"/>
    </source>
</evidence>
<feature type="repeat" description="WD" evidence="5">
    <location>
        <begin position="285"/>
        <end position="326"/>
    </location>
</feature>
<dbReference type="InterPro" id="IPR045227">
    <property type="entry name" value="WDR18/Ipi3/RID3"/>
</dbReference>
<dbReference type="PANTHER" id="PTHR18763">
    <property type="entry name" value="WD-REPEAT PROTEIN 18"/>
    <property type="match status" value="1"/>
</dbReference>
<dbReference type="GO" id="GO:0006261">
    <property type="term" value="P:DNA-templated DNA replication"/>
    <property type="evidence" value="ECO:0007669"/>
    <property type="project" value="TreeGrafter"/>
</dbReference>
<dbReference type="InterPro" id="IPR019775">
    <property type="entry name" value="WD40_repeat_CS"/>
</dbReference>
<dbReference type="EMBL" id="LN890974">
    <property type="protein sequence ID" value="CUS13348.1"/>
    <property type="molecule type" value="Genomic_DNA"/>
</dbReference>
<dbReference type="PROSITE" id="PS50082">
    <property type="entry name" value="WD_REPEATS_2"/>
    <property type="match status" value="3"/>
</dbReference>
<dbReference type="InterPro" id="IPR036322">
    <property type="entry name" value="WD40_repeat_dom_sf"/>
</dbReference>
<dbReference type="PROSITE" id="PS50294">
    <property type="entry name" value="WD_REPEATS_REGION"/>
    <property type="match status" value="1"/>
</dbReference>
<comment type="subcellular location">
    <subcellularLocation>
        <location evidence="6">Nucleus</location>
    </subcellularLocation>
</comment>
<dbReference type="GO" id="GO:0120330">
    <property type="term" value="C:rixosome complex"/>
    <property type="evidence" value="ECO:0007669"/>
    <property type="project" value="UniProtKB-UniRule"/>
</dbReference>
<dbReference type="PROSITE" id="PS00678">
    <property type="entry name" value="WD_REPEATS_1"/>
    <property type="match status" value="2"/>
</dbReference>